<name>A0A3P7REU1_DIBLA</name>
<organism evidence="1 2">
    <name type="scientific">Dibothriocephalus latus</name>
    <name type="common">Fish tapeworm</name>
    <name type="synonym">Diphyllobothrium latum</name>
    <dbReference type="NCBI Taxonomy" id="60516"/>
    <lineage>
        <taxon>Eukaryota</taxon>
        <taxon>Metazoa</taxon>
        <taxon>Spiralia</taxon>
        <taxon>Lophotrochozoa</taxon>
        <taxon>Platyhelminthes</taxon>
        <taxon>Cestoda</taxon>
        <taxon>Eucestoda</taxon>
        <taxon>Diphyllobothriidea</taxon>
        <taxon>Diphyllobothriidae</taxon>
        <taxon>Dibothriocephalus</taxon>
    </lineage>
</organism>
<protein>
    <submittedName>
        <fullName evidence="1">Uncharacterized protein</fullName>
    </submittedName>
</protein>
<evidence type="ECO:0000313" key="2">
    <source>
        <dbReference type="Proteomes" id="UP000281553"/>
    </source>
</evidence>
<dbReference type="Proteomes" id="UP000281553">
    <property type="component" value="Unassembled WGS sequence"/>
</dbReference>
<dbReference type="AlphaFoldDB" id="A0A3P7REU1"/>
<dbReference type="Gene3D" id="1.25.10.10">
    <property type="entry name" value="Leucine-rich Repeat Variant"/>
    <property type="match status" value="1"/>
</dbReference>
<proteinExistence type="predicted"/>
<evidence type="ECO:0000313" key="1">
    <source>
        <dbReference type="EMBL" id="VDN41666.1"/>
    </source>
</evidence>
<accession>A0A3P7REU1</accession>
<sequence length="119" mass="13037">MDFEKLGGIRAVAWLVETQQALENTSNLTASSSERLNMVLENSSAILCNLSIVEAMRQPLLRDAVLPSLVEAVLDPTASASFNAFRSHSDPLEGQPCYNSIFFRNICALIRCALFISSD</sequence>
<dbReference type="OrthoDB" id="3245100at2759"/>
<keyword evidence="2" id="KW-1185">Reference proteome</keyword>
<dbReference type="EMBL" id="UYRU01102151">
    <property type="protein sequence ID" value="VDN41666.1"/>
    <property type="molecule type" value="Genomic_DNA"/>
</dbReference>
<reference evidence="1 2" key="1">
    <citation type="submission" date="2018-11" db="EMBL/GenBank/DDBJ databases">
        <authorList>
            <consortium name="Pathogen Informatics"/>
        </authorList>
    </citation>
    <scope>NUCLEOTIDE SEQUENCE [LARGE SCALE GENOMIC DNA]</scope>
</reference>
<gene>
    <name evidence="1" type="ORF">DILT_LOCUS18609</name>
</gene>
<dbReference type="InterPro" id="IPR011989">
    <property type="entry name" value="ARM-like"/>
</dbReference>